<dbReference type="PANTHER" id="PTHR20992:SF9">
    <property type="entry name" value="AT15442P-RELATED"/>
    <property type="match status" value="1"/>
</dbReference>
<gene>
    <name evidence="2" type="ORF">DU484_00225</name>
</gene>
<dbReference type="Proteomes" id="UP000252985">
    <property type="component" value="Plasmid pCBA1112-01"/>
</dbReference>
<keyword evidence="1" id="KW-0472">Membrane</keyword>
<evidence type="ECO:0000313" key="3">
    <source>
        <dbReference type="Proteomes" id="UP000252985"/>
    </source>
</evidence>
<dbReference type="NCBIfam" id="TIGR00341">
    <property type="entry name" value="TIGR00341 family protein"/>
    <property type="match status" value="1"/>
</dbReference>
<organism evidence="2 3">
    <name type="scientific">Haloplanus rubicundus</name>
    <dbReference type="NCBI Taxonomy" id="1547898"/>
    <lineage>
        <taxon>Archaea</taxon>
        <taxon>Methanobacteriati</taxon>
        <taxon>Methanobacteriota</taxon>
        <taxon>Stenosarchaea group</taxon>
        <taxon>Halobacteria</taxon>
        <taxon>Halobacteriales</taxon>
        <taxon>Haloferacaceae</taxon>
        <taxon>Haloplanus</taxon>
    </lineage>
</organism>
<reference evidence="2 3" key="1">
    <citation type="submission" date="2018-07" db="EMBL/GenBank/DDBJ databases">
        <title>Genome sequences of Haloplanus sp. CBA1112.</title>
        <authorList>
            <person name="Kim Y.B."/>
            <person name="Roh S.W."/>
        </authorList>
    </citation>
    <scope>NUCLEOTIDE SEQUENCE [LARGE SCALE GENOMIC DNA]</scope>
    <source>
        <strain evidence="2 3">CBA1112</strain>
        <plasmid evidence="3">pcba1112-01</plasmid>
    </source>
</reference>
<dbReference type="InterPro" id="IPR005240">
    <property type="entry name" value="DUF389"/>
</dbReference>
<proteinExistence type="predicted"/>
<feature type="transmembrane region" description="Helical" evidence="1">
    <location>
        <begin position="320"/>
        <end position="342"/>
    </location>
</feature>
<accession>A0A345E880</accession>
<keyword evidence="2" id="KW-0614">Plasmid</keyword>
<dbReference type="KEGG" id="haq:DU484_00225"/>
<evidence type="ECO:0000313" key="2">
    <source>
        <dbReference type="EMBL" id="AXG08402.1"/>
    </source>
</evidence>
<dbReference type="Pfam" id="PF04087">
    <property type="entry name" value="DUF389"/>
    <property type="match status" value="1"/>
</dbReference>
<protein>
    <submittedName>
        <fullName evidence="2">TIGR00341 family protein</fullName>
    </submittedName>
</protein>
<keyword evidence="1" id="KW-0812">Transmembrane</keyword>
<feature type="transmembrane region" description="Helical" evidence="1">
    <location>
        <begin position="272"/>
        <end position="299"/>
    </location>
</feature>
<sequence>MRLVRILVRYEDQYKLTSVLEEKNVDFVLTPAESPQNYCVVEFPLPVGAVEDILNEVRDQGIDVGKYTVVTSLETATTQNLAELEEEYVEDSSDIKRISHAELRVEAQEHKPHIRTFIILSALSAMVAAAGLLLNSAVVITGAMVLAPFLSTIVSGSVGLTIDDRSLIVDSMTHQPMGLGTAIVGAGVAGFLFRILNIIPANLYLRSIDQIHNFSTPNALIVTIAVIAGVAVALTVAADISSAFAGIAVAAAIVPSAATIGLGLVWQSPSVAFGALVLLLINVATINVVSFLTFFALGYRSEVLRYIQPGLTLSLRTTGTVVVILITILVLGFTTITTYQYVAFDQTVNHEVEEALDRPTYTELSLVEIRTENQLGLFNQEPRVTIVVASNSNHRYPALPSVLQQEIESNLEQSVQIRVQIINYRTPGVVTNSSTQANSIDQQVILGRNIILPTAETKATP</sequence>
<keyword evidence="1" id="KW-1133">Transmembrane helix</keyword>
<feature type="transmembrane region" description="Helical" evidence="1">
    <location>
        <begin position="219"/>
        <end position="237"/>
    </location>
</feature>
<feature type="transmembrane region" description="Helical" evidence="1">
    <location>
        <begin position="244"/>
        <end position="266"/>
    </location>
</feature>
<dbReference type="AlphaFoldDB" id="A0A345E880"/>
<feature type="transmembrane region" description="Helical" evidence="1">
    <location>
        <begin position="114"/>
        <end position="133"/>
    </location>
</feature>
<dbReference type="EMBL" id="CP031147">
    <property type="protein sequence ID" value="AXG08402.1"/>
    <property type="molecule type" value="Genomic_DNA"/>
</dbReference>
<feature type="transmembrane region" description="Helical" evidence="1">
    <location>
        <begin position="179"/>
        <end position="199"/>
    </location>
</feature>
<geneLocation type="plasmid" evidence="3">
    <name>pcba1112-01</name>
</geneLocation>
<name>A0A345E880_9EURY</name>
<dbReference type="PANTHER" id="PTHR20992">
    <property type="entry name" value="AT15442P-RELATED"/>
    <property type="match status" value="1"/>
</dbReference>
<evidence type="ECO:0000256" key="1">
    <source>
        <dbReference type="SAM" id="Phobius"/>
    </source>
</evidence>